<reference evidence="3" key="1">
    <citation type="submission" date="2017-05" db="EMBL/GenBank/DDBJ databases">
        <authorList>
            <person name="Sung H."/>
        </authorList>
    </citation>
    <scope>NUCLEOTIDE SEQUENCE [LARGE SCALE GENOMIC DNA]</scope>
    <source>
        <strain evidence="3">AMac2203</strain>
    </source>
</reference>
<dbReference type="Proteomes" id="UP000243793">
    <property type="component" value="Chromosome"/>
</dbReference>
<gene>
    <name evidence="2" type="ORF">CBP12_05085</name>
</gene>
<feature type="domain" description="PilZ" evidence="1">
    <location>
        <begin position="90"/>
        <end position="192"/>
    </location>
</feature>
<evidence type="ECO:0000259" key="1">
    <source>
        <dbReference type="Pfam" id="PF07238"/>
    </source>
</evidence>
<accession>A0A1Y0CWC1</accession>
<dbReference type="RefSeq" id="WP_086963475.1">
    <property type="nucleotide sequence ID" value="NZ_CP021376.1"/>
</dbReference>
<proteinExistence type="predicted"/>
<dbReference type="InterPro" id="IPR009875">
    <property type="entry name" value="PilZ_domain"/>
</dbReference>
<dbReference type="KEGG" id="ocm:CBP12_05085"/>
<dbReference type="AlphaFoldDB" id="A0A1Y0CWC1"/>
<dbReference type="EMBL" id="CP021376">
    <property type="protein sequence ID" value="ART79602.1"/>
    <property type="molecule type" value="Genomic_DNA"/>
</dbReference>
<evidence type="ECO:0000313" key="2">
    <source>
        <dbReference type="EMBL" id="ART79602.1"/>
    </source>
</evidence>
<protein>
    <recommendedName>
        <fullName evidence="1">PilZ domain-containing protein</fullName>
    </recommendedName>
</protein>
<organism evidence="2 3">
    <name type="scientific">Oceanisphaera avium</name>
    <dbReference type="NCBI Taxonomy" id="1903694"/>
    <lineage>
        <taxon>Bacteria</taxon>
        <taxon>Pseudomonadati</taxon>
        <taxon>Pseudomonadota</taxon>
        <taxon>Gammaproteobacteria</taxon>
        <taxon>Aeromonadales</taxon>
        <taxon>Aeromonadaceae</taxon>
        <taxon>Oceanisphaera</taxon>
    </lineage>
</organism>
<evidence type="ECO:0000313" key="3">
    <source>
        <dbReference type="Proteomes" id="UP000243793"/>
    </source>
</evidence>
<sequence length="208" mass="22952">MPGHPYLSDDELTLLSELFQEASAQSYLTLPLQLDKEAAPLIKQASGIELRLTLGEAVLTFPVLRSAVSCEQSPAQLSTPHIISHGGQPRSWRLPAPQHIHVKHANGKPLAAEIRDLSINGMRLLSRRALFSSTTHSKSPRQHTLLLTVGEETLRCVVTLVREHKGPAFWMSAVKFELNEEDQQTLLAFVFEGFLAQIKKQAPAAPVV</sequence>
<name>A0A1Y0CWC1_9GAMM</name>
<dbReference type="GO" id="GO:0035438">
    <property type="term" value="F:cyclic-di-GMP binding"/>
    <property type="evidence" value="ECO:0007669"/>
    <property type="project" value="InterPro"/>
</dbReference>
<dbReference type="Pfam" id="PF07238">
    <property type="entry name" value="PilZ"/>
    <property type="match status" value="1"/>
</dbReference>
<keyword evidence="3" id="KW-1185">Reference proteome</keyword>
<dbReference type="OrthoDB" id="5600075at2"/>